<dbReference type="EMBL" id="JAUKTR010000006">
    <property type="protein sequence ID" value="MDO1560479.1"/>
    <property type="molecule type" value="Genomic_DNA"/>
</dbReference>
<dbReference type="PRINTS" id="PR00032">
    <property type="entry name" value="HTHARAC"/>
</dbReference>
<feature type="transmembrane region" description="Helical" evidence="4">
    <location>
        <begin position="40"/>
        <end position="64"/>
    </location>
</feature>
<dbReference type="Gene3D" id="1.10.10.60">
    <property type="entry name" value="Homeodomain-like"/>
    <property type="match status" value="1"/>
</dbReference>
<evidence type="ECO:0000256" key="4">
    <source>
        <dbReference type="SAM" id="Phobius"/>
    </source>
</evidence>
<dbReference type="Proteomes" id="UP001169063">
    <property type="component" value="Unassembled WGS sequence"/>
</dbReference>
<keyword evidence="4" id="KW-0812">Transmembrane</keyword>
<dbReference type="Pfam" id="PF12833">
    <property type="entry name" value="HTH_18"/>
    <property type="match status" value="1"/>
</dbReference>
<keyword evidence="3" id="KW-0804">Transcription</keyword>
<reference evidence="6" key="1">
    <citation type="submission" date="2023-07" db="EMBL/GenBank/DDBJ databases">
        <title>Brevundimonas soil sp. nov., isolated from the soil of chemical plant.</title>
        <authorList>
            <person name="Wu N."/>
        </authorList>
    </citation>
    <scope>NUCLEOTIDE SEQUENCE</scope>
    <source>
        <strain evidence="6">XZ-24</strain>
    </source>
</reference>
<organism evidence="6 7">
    <name type="scientific">Peiella sedimenti</name>
    <dbReference type="NCBI Taxonomy" id="3061083"/>
    <lineage>
        <taxon>Bacteria</taxon>
        <taxon>Pseudomonadati</taxon>
        <taxon>Pseudomonadota</taxon>
        <taxon>Alphaproteobacteria</taxon>
        <taxon>Caulobacterales</taxon>
        <taxon>Caulobacteraceae</taxon>
        <taxon>Peiella</taxon>
    </lineage>
</organism>
<keyword evidence="7" id="KW-1185">Reference proteome</keyword>
<dbReference type="RefSeq" id="WP_302110910.1">
    <property type="nucleotide sequence ID" value="NZ_JAUKTR010000006.1"/>
</dbReference>
<feature type="transmembrane region" description="Helical" evidence="4">
    <location>
        <begin position="93"/>
        <end position="112"/>
    </location>
</feature>
<feature type="transmembrane region" description="Helical" evidence="4">
    <location>
        <begin position="118"/>
        <end position="136"/>
    </location>
</feature>
<gene>
    <name evidence="6" type="ORF">Q0812_13680</name>
</gene>
<evidence type="ECO:0000256" key="2">
    <source>
        <dbReference type="ARBA" id="ARBA00023125"/>
    </source>
</evidence>
<dbReference type="InterPro" id="IPR009057">
    <property type="entry name" value="Homeodomain-like_sf"/>
</dbReference>
<evidence type="ECO:0000259" key="5">
    <source>
        <dbReference type="PROSITE" id="PS01124"/>
    </source>
</evidence>
<evidence type="ECO:0000313" key="7">
    <source>
        <dbReference type="Proteomes" id="UP001169063"/>
    </source>
</evidence>
<dbReference type="PANTHER" id="PTHR43280">
    <property type="entry name" value="ARAC-FAMILY TRANSCRIPTIONAL REGULATOR"/>
    <property type="match status" value="1"/>
</dbReference>
<protein>
    <submittedName>
        <fullName evidence="6">Helix-turn-helix domain-containing protein</fullName>
    </submittedName>
</protein>
<dbReference type="InterPro" id="IPR020449">
    <property type="entry name" value="Tscrpt_reg_AraC-type_HTH"/>
</dbReference>
<name>A0ABT8SQS4_9CAUL</name>
<feature type="transmembrane region" description="Helical" evidence="4">
    <location>
        <begin position="70"/>
        <end position="88"/>
    </location>
</feature>
<keyword evidence="2" id="KW-0238">DNA-binding</keyword>
<feature type="domain" description="HTH araC/xylS-type" evidence="5">
    <location>
        <begin position="227"/>
        <end position="332"/>
    </location>
</feature>
<dbReference type="SMART" id="SM00342">
    <property type="entry name" value="HTH_ARAC"/>
    <property type="match status" value="1"/>
</dbReference>
<evidence type="ECO:0000256" key="3">
    <source>
        <dbReference type="ARBA" id="ARBA00023163"/>
    </source>
</evidence>
<accession>A0ABT8SQS4</accession>
<feature type="transmembrane region" description="Helical" evidence="4">
    <location>
        <begin position="181"/>
        <end position="203"/>
    </location>
</feature>
<evidence type="ECO:0000256" key="1">
    <source>
        <dbReference type="ARBA" id="ARBA00023015"/>
    </source>
</evidence>
<keyword evidence="1" id="KW-0805">Transcription regulation</keyword>
<dbReference type="SUPFAM" id="SSF46689">
    <property type="entry name" value="Homeodomain-like"/>
    <property type="match status" value="1"/>
</dbReference>
<evidence type="ECO:0000313" key="6">
    <source>
        <dbReference type="EMBL" id="MDO1560479.1"/>
    </source>
</evidence>
<dbReference type="PROSITE" id="PS01124">
    <property type="entry name" value="HTH_ARAC_FAMILY_2"/>
    <property type="match status" value="1"/>
</dbReference>
<proteinExistence type="predicted"/>
<dbReference type="PANTHER" id="PTHR43280:SF2">
    <property type="entry name" value="HTH-TYPE TRANSCRIPTIONAL REGULATOR EXSA"/>
    <property type="match status" value="1"/>
</dbReference>
<feature type="transmembrane region" description="Helical" evidence="4">
    <location>
        <begin position="6"/>
        <end position="28"/>
    </location>
</feature>
<dbReference type="InterPro" id="IPR018060">
    <property type="entry name" value="HTH_AraC"/>
</dbReference>
<keyword evidence="4" id="KW-0472">Membrane</keyword>
<sequence>MTAHELARIGLEAGVAGQMLVLAAYLLGSQGRTPTRVLTAALALALVGSASLNAMAAAGVLVGWRGMTVALEGGMALLIVALTVLSVWPSVSLLRAGAACVLGAALVAVTAGPATDPLLMGLGAVGGLGALGVLTWNRFRARTAPPLLWALPMWWLLVVGGRATLSAGVARGDLNSYRDGAAYPLLLAATFALSSWMLFLALTRRPPFDTPPRPKYARSYLSAADVRDLRARIDAQLASDVWRDPDLDLDGFAQRIGATPREASQVINAQFGCNFAALIARRRAEAAARLLRERPDLTITEVMFEAGYGSKSAFHRAFRDRWGRSPGDYRREA</sequence>
<comment type="caution">
    <text evidence="6">The sequence shown here is derived from an EMBL/GenBank/DDBJ whole genome shotgun (WGS) entry which is preliminary data.</text>
</comment>
<feature type="transmembrane region" description="Helical" evidence="4">
    <location>
        <begin position="148"/>
        <end position="169"/>
    </location>
</feature>
<keyword evidence="4" id="KW-1133">Transmembrane helix</keyword>